<dbReference type="EMBL" id="FN596510">
    <property type="protein sequence ID" value="CCB60771.1"/>
    <property type="molecule type" value="Genomic_DNA"/>
</dbReference>
<proteinExistence type="predicted"/>
<keyword evidence="2" id="KW-1185">Reference proteome</keyword>
<dbReference type="HOGENOM" id="CLU_3411299_0_0_1"/>
<gene>
    <name evidence="1" type="ordered locus">VIT_15s0045g00760</name>
</gene>
<dbReference type="Proteomes" id="UP000009183">
    <property type="component" value="Chromosome 15"/>
</dbReference>
<dbReference type="AlphaFoldDB" id="F6I1F4"/>
<name>F6I1F4_VITVI</name>
<dbReference type="PaxDb" id="29760-VIT_15s0045g00760.t01"/>
<evidence type="ECO:0000313" key="2">
    <source>
        <dbReference type="Proteomes" id="UP000009183"/>
    </source>
</evidence>
<sequence>MTTQPAIIYKALQKGISSGQIVACITLSS</sequence>
<reference evidence="2" key="1">
    <citation type="journal article" date="2007" name="Nature">
        <title>The grapevine genome sequence suggests ancestral hexaploidization in major angiosperm phyla.</title>
        <authorList>
            <consortium name="The French-Italian Public Consortium for Grapevine Genome Characterization."/>
            <person name="Jaillon O."/>
            <person name="Aury J.-M."/>
            <person name="Noel B."/>
            <person name="Policriti A."/>
            <person name="Clepet C."/>
            <person name="Casagrande A."/>
            <person name="Choisne N."/>
            <person name="Aubourg S."/>
            <person name="Vitulo N."/>
            <person name="Jubin C."/>
            <person name="Vezzi A."/>
            <person name="Legeai F."/>
            <person name="Hugueney P."/>
            <person name="Dasilva C."/>
            <person name="Horner D."/>
            <person name="Mica E."/>
            <person name="Jublot D."/>
            <person name="Poulain J."/>
            <person name="Bruyere C."/>
            <person name="Billault A."/>
            <person name="Segurens B."/>
            <person name="Gouyvenoux M."/>
            <person name="Ugarte E."/>
            <person name="Cattonaro F."/>
            <person name="Anthouard V."/>
            <person name="Vico V."/>
            <person name="Del Fabbro C."/>
            <person name="Alaux M."/>
            <person name="Di Gaspero G."/>
            <person name="Dumas V."/>
            <person name="Felice N."/>
            <person name="Paillard S."/>
            <person name="Juman I."/>
            <person name="Moroldo M."/>
            <person name="Scalabrin S."/>
            <person name="Canaguier A."/>
            <person name="Le Clainche I."/>
            <person name="Malacrida G."/>
            <person name="Durand E."/>
            <person name="Pesole G."/>
            <person name="Laucou V."/>
            <person name="Chatelet P."/>
            <person name="Merdinoglu D."/>
            <person name="Delledonne M."/>
            <person name="Pezzotti M."/>
            <person name="Lecharny A."/>
            <person name="Scarpelli C."/>
            <person name="Artiguenave F."/>
            <person name="Pe M.E."/>
            <person name="Valle G."/>
            <person name="Morgante M."/>
            <person name="Caboche M."/>
            <person name="Adam-Blondon A.-F."/>
            <person name="Weissenbach J."/>
            <person name="Quetier F."/>
            <person name="Wincker P."/>
        </authorList>
    </citation>
    <scope>NUCLEOTIDE SEQUENCE [LARGE SCALE GENOMIC DNA]</scope>
    <source>
        <strain evidence="2">cv. Pinot noir / PN40024</strain>
    </source>
</reference>
<dbReference type="InParanoid" id="F6I1F4"/>
<organism evidence="1 2">
    <name type="scientific">Vitis vinifera</name>
    <name type="common">Grape</name>
    <dbReference type="NCBI Taxonomy" id="29760"/>
    <lineage>
        <taxon>Eukaryota</taxon>
        <taxon>Viridiplantae</taxon>
        <taxon>Streptophyta</taxon>
        <taxon>Embryophyta</taxon>
        <taxon>Tracheophyta</taxon>
        <taxon>Spermatophyta</taxon>
        <taxon>Magnoliopsida</taxon>
        <taxon>eudicotyledons</taxon>
        <taxon>Gunneridae</taxon>
        <taxon>Pentapetalae</taxon>
        <taxon>rosids</taxon>
        <taxon>Vitales</taxon>
        <taxon>Vitaceae</taxon>
        <taxon>Viteae</taxon>
        <taxon>Vitis</taxon>
    </lineage>
</organism>
<protein>
    <submittedName>
        <fullName evidence="1">Uncharacterized protein</fullName>
    </submittedName>
</protein>
<accession>F6I1F4</accession>
<evidence type="ECO:0000313" key="1">
    <source>
        <dbReference type="EMBL" id="CCB60771.1"/>
    </source>
</evidence>